<name>A0A6V8SIT9_9CLOT</name>
<dbReference type="PROSITE" id="PS50977">
    <property type="entry name" value="HTH_TETR_2"/>
    <property type="match status" value="1"/>
</dbReference>
<dbReference type="GO" id="GO:0003677">
    <property type="term" value="F:DNA binding"/>
    <property type="evidence" value="ECO:0007669"/>
    <property type="project" value="UniProtKB-UniRule"/>
</dbReference>
<dbReference type="InterPro" id="IPR009057">
    <property type="entry name" value="Homeodomain-like_sf"/>
</dbReference>
<dbReference type="RefSeq" id="WP_183277861.1">
    <property type="nucleotide sequence ID" value="NZ_BLZR01000001.1"/>
</dbReference>
<dbReference type="PANTHER" id="PTHR43479:SF11">
    <property type="entry name" value="ACREF_ENVCD OPERON REPRESSOR-RELATED"/>
    <property type="match status" value="1"/>
</dbReference>
<gene>
    <name evidence="4" type="ORF">bsdtw1_02538</name>
</gene>
<keyword evidence="5" id="KW-1185">Reference proteome</keyword>
<feature type="domain" description="HTH tetR-type" evidence="3">
    <location>
        <begin position="11"/>
        <end position="71"/>
    </location>
</feature>
<dbReference type="Pfam" id="PF14278">
    <property type="entry name" value="TetR_C_8"/>
    <property type="match status" value="1"/>
</dbReference>
<dbReference type="InterPro" id="IPR050624">
    <property type="entry name" value="HTH-type_Tx_Regulator"/>
</dbReference>
<dbReference type="SUPFAM" id="SSF46689">
    <property type="entry name" value="Homeodomain-like"/>
    <property type="match status" value="1"/>
</dbReference>
<dbReference type="Pfam" id="PF00440">
    <property type="entry name" value="TetR_N"/>
    <property type="match status" value="1"/>
</dbReference>
<organism evidence="4 5">
    <name type="scientific">Clostridium fungisolvens</name>
    <dbReference type="NCBI Taxonomy" id="1604897"/>
    <lineage>
        <taxon>Bacteria</taxon>
        <taxon>Bacillati</taxon>
        <taxon>Bacillota</taxon>
        <taxon>Clostridia</taxon>
        <taxon>Eubacteriales</taxon>
        <taxon>Clostridiaceae</taxon>
        <taxon>Clostridium</taxon>
    </lineage>
</organism>
<dbReference type="PANTHER" id="PTHR43479">
    <property type="entry name" value="ACREF/ENVCD OPERON REPRESSOR-RELATED"/>
    <property type="match status" value="1"/>
</dbReference>
<sequence length="179" mass="21137">MENANQNKTALKYKEWIINAFMELLKQYKYSEITIKQITLQADVSRQTFYRHYKSKDEIIQEYSNKVCDEISEKLLSLEDKSIYQITLTYFNFWKSYSDLLYLVRSSGCEHLLVEHYNEIMLKTLDILRPSMAQYKDEEFALIKAFLIGGFYSVKSSWMENNLNTTPEALAKLICSIIS</sequence>
<dbReference type="InterPro" id="IPR001647">
    <property type="entry name" value="HTH_TetR"/>
</dbReference>
<dbReference type="AlphaFoldDB" id="A0A6V8SIT9"/>
<keyword evidence="1 2" id="KW-0238">DNA-binding</keyword>
<dbReference type="Proteomes" id="UP000580568">
    <property type="component" value="Unassembled WGS sequence"/>
</dbReference>
<dbReference type="EMBL" id="BLZR01000001">
    <property type="protein sequence ID" value="GFP76435.1"/>
    <property type="molecule type" value="Genomic_DNA"/>
</dbReference>
<dbReference type="Gene3D" id="1.10.357.10">
    <property type="entry name" value="Tetracycline Repressor, domain 2"/>
    <property type="match status" value="1"/>
</dbReference>
<evidence type="ECO:0000256" key="2">
    <source>
        <dbReference type="PROSITE-ProRule" id="PRU00335"/>
    </source>
</evidence>
<evidence type="ECO:0000313" key="4">
    <source>
        <dbReference type="EMBL" id="GFP76435.1"/>
    </source>
</evidence>
<reference evidence="4 5" key="1">
    <citation type="submission" date="2020-07" db="EMBL/GenBank/DDBJ databases">
        <title>A new beta-1,3-glucan-decomposing anaerobic bacterium isolated from anoxic soil subjected to biological soil disinfestation.</title>
        <authorList>
            <person name="Ueki A."/>
            <person name="Tonouchi A."/>
        </authorList>
    </citation>
    <scope>NUCLEOTIDE SEQUENCE [LARGE SCALE GENOMIC DNA]</scope>
    <source>
        <strain evidence="4 5">TW1</strain>
    </source>
</reference>
<accession>A0A6V8SIT9</accession>
<feature type="DNA-binding region" description="H-T-H motif" evidence="2">
    <location>
        <begin position="34"/>
        <end position="53"/>
    </location>
</feature>
<proteinExistence type="predicted"/>
<evidence type="ECO:0000256" key="1">
    <source>
        <dbReference type="ARBA" id="ARBA00023125"/>
    </source>
</evidence>
<dbReference type="PRINTS" id="PR00455">
    <property type="entry name" value="HTHTETR"/>
</dbReference>
<protein>
    <recommendedName>
        <fullName evidence="3">HTH tetR-type domain-containing protein</fullName>
    </recommendedName>
</protein>
<evidence type="ECO:0000259" key="3">
    <source>
        <dbReference type="PROSITE" id="PS50977"/>
    </source>
</evidence>
<evidence type="ECO:0000313" key="5">
    <source>
        <dbReference type="Proteomes" id="UP000580568"/>
    </source>
</evidence>
<dbReference type="InterPro" id="IPR039532">
    <property type="entry name" value="TetR_C_Firmicutes"/>
</dbReference>
<comment type="caution">
    <text evidence="4">The sequence shown here is derived from an EMBL/GenBank/DDBJ whole genome shotgun (WGS) entry which is preliminary data.</text>
</comment>